<comment type="caution">
    <text evidence="3">The sequence shown here is derived from an EMBL/GenBank/DDBJ whole genome shotgun (WGS) entry which is preliminary data.</text>
</comment>
<evidence type="ECO:0000313" key="4">
    <source>
        <dbReference type="Proteomes" id="UP001223420"/>
    </source>
</evidence>
<sequence length="160" mass="16414">MFHPTRSTRLAALAAAPFALAAFLAVPAEAQPAAFGGPKILIHGNYCGPGNNAPLPPIDALDAACARHDACTPNGGLPSQACNLRLQQEATLISRDPRQPQDLRALAGFVAASATLIPTESGPQRLPASVSTDAVPGAYAPTLSRPAPSVDSSEDEPDDE</sequence>
<proteinExistence type="predicted"/>
<name>A0AAJ1TTH9_9HYPH</name>
<dbReference type="EMBL" id="JAUSWL010000005">
    <property type="protein sequence ID" value="MDQ0544519.1"/>
    <property type="molecule type" value="Genomic_DNA"/>
</dbReference>
<dbReference type="GO" id="GO:0006644">
    <property type="term" value="P:phospholipid metabolic process"/>
    <property type="evidence" value="ECO:0007669"/>
    <property type="project" value="InterPro"/>
</dbReference>
<evidence type="ECO:0008006" key="5">
    <source>
        <dbReference type="Google" id="ProtNLM"/>
    </source>
</evidence>
<dbReference type="SUPFAM" id="SSF48619">
    <property type="entry name" value="Phospholipase A2, PLA2"/>
    <property type="match status" value="1"/>
</dbReference>
<dbReference type="AlphaFoldDB" id="A0AAJ1TTH9"/>
<feature type="region of interest" description="Disordered" evidence="1">
    <location>
        <begin position="120"/>
        <end position="160"/>
    </location>
</feature>
<dbReference type="GO" id="GO:0004623">
    <property type="term" value="F:phospholipase A2 activity"/>
    <property type="evidence" value="ECO:0007669"/>
    <property type="project" value="InterPro"/>
</dbReference>
<dbReference type="Gene3D" id="1.20.90.10">
    <property type="entry name" value="Phospholipase A2 domain"/>
    <property type="match status" value="1"/>
</dbReference>
<organism evidence="3 4">
    <name type="scientific">Methylobacterium brachiatum</name>
    <dbReference type="NCBI Taxonomy" id="269660"/>
    <lineage>
        <taxon>Bacteria</taxon>
        <taxon>Pseudomonadati</taxon>
        <taxon>Pseudomonadota</taxon>
        <taxon>Alphaproteobacteria</taxon>
        <taxon>Hyphomicrobiales</taxon>
        <taxon>Methylobacteriaceae</taxon>
        <taxon>Methylobacterium</taxon>
    </lineage>
</organism>
<feature type="signal peptide" evidence="2">
    <location>
        <begin position="1"/>
        <end position="21"/>
    </location>
</feature>
<protein>
    <recommendedName>
        <fullName evidence="5">Phospholipase A2</fullName>
    </recommendedName>
</protein>
<gene>
    <name evidence="3" type="ORF">QO001_003453</name>
</gene>
<reference evidence="3" key="1">
    <citation type="submission" date="2023-07" db="EMBL/GenBank/DDBJ databases">
        <title>Genomic Encyclopedia of Type Strains, Phase IV (KMG-IV): sequencing the most valuable type-strain genomes for metagenomic binning, comparative biology and taxonomic classification.</title>
        <authorList>
            <person name="Goeker M."/>
        </authorList>
    </citation>
    <scope>NUCLEOTIDE SEQUENCE</scope>
    <source>
        <strain evidence="3">DSM 19569</strain>
    </source>
</reference>
<accession>A0AAJ1TTH9</accession>
<feature type="chain" id="PRO_5042532083" description="Phospholipase A2" evidence="2">
    <location>
        <begin position="22"/>
        <end position="160"/>
    </location>
</feature>
<dbReference type="InterPro" id="IPR036444">
    <property type="entry name" value="PLipase_A2_dom_sf"/>
</dbReference>
<dbReference type="GO" id="GO:0050482">
    <property type="term" value="P:arachidonate secretion"/>
    <property type="evidence" value="ECO:0007669"/>
    <property type="project" value="InterPro"/>
</dbReference>
<evidence type="ECO:0000256" key="2">
    <source>
        <dbReference type="SAM" id="SignalP"/>
    </source>
</evidence>
<dbReference type="RefSeq" id="WP_230365294.1">
    <property type="nucleotide sequence ID" value="NZ_JAJALK010000002.1"/>
</dbReference>
<keyword evidence="2" id="KW-0732">Signal</keyword>
<dbReference type="Proteomes" id="UP001223420">
    <property type="component" value="Unassembled WGS sequence"/>
</dbReference>
<evidence type="ECO:0000313" key="3">
    <source>
        <dbReference type="EMBL" id="MDQ0544519.1"/>
    </source>
</evidence>
<evidence type="ECO:0000256" key="1">
    <source>
        <dbReference type="SAM" id="MobiDB-lite"/>
    </source>
</evidence>